<evidence type="ECO:0000256" key="1">
    <source>
        <dbReference type="SAM" id="SignalP"/>
    </source>
</evidence>
<evidence type="ECO:0000313" key="3">
    <source>
        <dbReference type="Proteomes" id="UP000478740"/>
    </source>
</evidence>
<keyword evidence="3" id="KW-1185">Reference proteome</keyword>
<organism evidence="2 3">
    <name type="scientific">Paracoccus shanxieyensis</name>
    <dbReference type="NCBI Taxonomy" id="2675752"/>
    <lineage>
        <taxon>Bacteria</taxon>
        <taxon>Pseudomonadati</taxon>
        <taxon>Pseudomonadota</taxon>
        <taxon>Alphaproteobacteria</taxon>
        <taxon>Rhodobacterales</taxon>
        <taxon>Paracoccaceae</taxon>
        <taxon>Paracoccus</taxon>
    </lineage>
</organism>
<sequence>MKILRPMAVIGLLALAAAVPATAPGHANEAGDLVFAERGPWQLADPLIWSIDQTGPVVEGFKPLGQGTVTLSAATDPADGKPVLELAEQTTRITRKIGPFPVTGGDPVLTFFLETVARDMAALTGGSPFYIRNRLKDALFRGGEVQQDGAARVAVFMPFQQDQNRARMLGFETLELRFTLDDPKQPIRQMAARTGPLAGNQPAYENRMVLK</sequence>
<comment type="caution">
    <text evidence="2">The sequence shown here is derived from an EMBL/GenBank/DDBJ whole genome shotgun (WGS) entry which is preliminary data.</text>
</comment>
<dbReference type="AlphaFoldDB" id="A0A6L6J558"/>
<accession>A0A6L6J558</accession>
<name>A0A6L6J558_9RHOB</name>
<feature type="chain" id="PRO_5026986193" evidence="1">
    <location>
        <begin position="24"/>
        <end position="211"/>
    </location>
</feature>
<proteinExistence type="predicted"/>
<protein>
    <submittedName>
        <fullName evidence="2">Uncharacterized protein</fullName>
    </submittedName>
</protein>
<evidence type="ECO:0000313" key="2">
    <source>
        <dbReference type="EMBL" id="MTH65907.1"/>
    </source>
</evidence>
<dbReference type="EMBL" id="WMII01000018">
    <property type="protein sequence ID" value="MTH65907.1"/>
    <property type="molecule type" value="Genomic_DNA"/>
</dbReference>
<dbReference type="Proteomes" id="UP000478740">
    <property type="component" value="Unassembled WGS sequence"/>
</dbReference>
<keyword evidence="1" id="KW-0732">Signal</keyword>
<dbReference type="RefSeq" id="WP_155045784.1">
    <property type="nucleotide sequence ID" value="NZ_WMIH01000020.1"/>
</dbReference>
<feature type="signal peptide" evidence="1">
    <location>
        <begin position="1"/>
        <end position="23"/>
    </location>
</feature>
<reference evidence="2 3" key="1">
    <citation type="submission" date="2019-11" db="EMBL/GenBank/DDBJ databases">
        <authorList>
            <person name="Dong K."/>
        </authorList>
    </citation>
    <scope>NUCLEOTIDE SEQUENCE [LARGE SCALE GENOMIC DNA]</scope>
    <source>
        <strain evidence="2 3">DK608</strain>
    </source>
</reference>
<gene>
    <name evidence="2" type="ORF">GL284_16675</name>
</gene>